<sequence length="52" mass="5309">MQAISSGAGSRGLGVFTAPSISLYLSAKESALPLISYLTALGRTNTAVELHS</sequence>
<dbReference type="EMBL" id="FWWU01000003">
    <property type="protein sequence ID" value="SMB79100.1"/>
    <property type="molecule type" value="Genomic_DNA"/>
</dbReference>
<evidence type="ECO:0000313" key="1">
    <source>
        <dbReference type="EMBL" id="SMB79100.1"/>
    </source>
</evidence>
<dbReference type="Proteomes" id="UP000192582">
    <property type="component" value="Unassembled WGS sequence"/>
</dbReference>
<reference evidence="1 2" key="1">
    <citation type="submission" date="2017-04" db="EMBL/GenBank/DDBJ databases">
        <authorList>
            <person name="Afonso C.L."/>
            <person name="Miller P.J."/>
            <person name="Scott M.A."/>
            <person name="Spackman E."/>
            <person name="Goraichik I."/>
            <person name="Dimitrov K.M."/>
            <person name="Suarez D.L."/>
            <person name="Swayne D.E."/>
        </authorList>
    </citation>
    <scope>NUCLEOTIDE SEQUENCE [LARGE SCALE GENOMIC DNA]</scope>
    <source>
        <strain evidence="1 2">KR-140</strain>
    </source>
</reference>
<name>A0A1W1UDG3_9DEIO</name>
<organism evidence="1 2">
    <name type="scientific">Deinococcus hopiensis KR-140</name>
    <dbReference type="NCBI Taxonomy" id="695939"/>
    <lineage>
        <taxon>Bacteria</taxon>
        <taxon>Thermotogati</taxon>
        <taxon>Deinococcota</taxon>
        <taxon>Deinococci</taxon>
        <taxon>Deinococcales</taxon>
        <taxon>Deinococcaceae</taxon>
        <taxon>Deinococcus</taxon>
    </lineage>
</organism>
<gene>
    <name evidence="1" type="ORF">SAMN00790413_05760</name>
</gene>
<accession>A0A1W1UDG3</accession>
<proteinExistence type="predicted"/>
<protein>
    <submittedName>
        <fullName evidence="1">Uncharacterized protein</fullName>
    </submittedName>
</protein>
<dbReference type="AlphaFoldDB" id="A0A1W1UDG3"/>
<evidence type="ECO:0000313" key="2">
    <source>
        <dbReference type="Proteomes" id="UP000192582"/>
    </source>
</evidence>
<keyword evidence="2" id="KW-1185">Reference proteome</keyword>